<dbReference type="RefSeq" id="WP_015213284.1">
    <property type="nucleotide sequence ID" value="NC_019771.1"/>
</dbReference>
<dbReference type="AlphaFoldDB" id="K9ZDE2"/>
<dbReference type="PATRIC" id="fig|272123.3.peg.1160"/>
<evidence type="ECO:0000313" key="2">
    <source>
        <dbReference type="EMBL" id="AFZ56632.1"/>
    </source>
</evidence>
<dbReference type="InterPro" id="IPR052564">
    <property type="entry name" value="N-acetyltrans/Recomb-assoc"/>
</dbReference>
<dbReference type="InterPro" id="IPR000182">
    <property type="entry name" value="GNAT_dom"/>
</dbReference>
<protein>
    <submittedName>
        <fullName evidence="2">Acetyltransferase, GNAT family</fullName>
    </submittedName>
</protein>
<dbReference type="EMBL" id="CP003659">
    <property type="protein sequence ID" value="AFZ56632.1"/>
    <property type="molecule type" value="Genomic_DNA"/>
</dbReference>
<reference evidence="3" key="1">
    <citation type="journal article" date="2013" name="Proc. Natl. Acad. Sci. U.S.A.">
        <title>Improving the coverage of the cyanobacterial phylum using diversity-driven genome sequencing.</title>
        <authorList>
            <person name="Shih P.M."/>
            <person name="Wu D."/>
            <person name="Latifi A."/>
            <person name="Axen S.D."/>
            <person name="Fewer D.P."/>
            <person name="Talla E."/>
            <person name="Calteau A."/>
            <person name="Cai F."/>
            <person name="Tandeau de Marsac N."/>
            <person name="Rippka R."/>
            <person name="Herdman M."/>
            <person name="Sivonen K."/>
            <person name="Coursin T."/>
            <person name="Laurent T."/>
            <person name="Goodwin L."/>
            <person name="Nolan M."/>
            <person name="Davenport K.W."/>
            <person name="Han C.S."/>
            <person name="Rubin E.M."/>
            <person name="Eisen J.A."/>
            <person name="Woyke T."/>
            <person name="Gugger M."/>
            <person name="Kerfeld C.A."/>
        </authorList>
    </citation>
    <scope>NUCLEOTIDE SEQUENCE [LARGE SCALE GENOMIC DNA]</scope>
    <source>
        <strain evidence="3">ATCC 27899 / PCC 7122</strain>
    </source>
</reference>
<dbReference type="GO" id="GO:0016747">
    <property type="term" value="F:acyltransferase activity, transferring groups other than amino-acyl groups"/>
    <property type="evidence" value="ECO:0007669"/>
    <property type="project" value="InterPro"/>
</dbReference>
<dbReference type="eggNOG" id="COG0456">
    <property type="taxonomic scope" value="Bacteria"/>
</dbReference>
<feature type="domain" description="N-acetyltransferase" evidence="1">
    <location>
        <begin position="1"/>
        <end position="154"/>
    </location>
</feature>
<dbReference type="InterPro" id="IPR016181">
    <property type="entry name" value="Acyl_CoA_acyltransferase"/>
</dbReference>
<dbReference type="KEGG" id="acy:Anacy_1060"/>
<dbReference type="Gene3D" id="3.40.630.30">
    <property type="match status" value="1"/>
</dbReference>
<sequence>MKLRSYRIEDTPEIINLFNDTIHNINVRDYSKEQVEAWASAKLDIEMWINRLSNSFTYVAEENNQIIGFSNLEKNGHIDCFYCHHAFQRQGVGTKILDSIELQAKFLGITKLFTEASITAKPFFISKNFIVVKEQEVECRGQLFINFVMEKTIESFN</sequence>
<gene>
    <name evidence="2" type="ordered locus">Anacy_1060</name>
</gene>
<dbReference type="OrthoDB" id="424368at2"/>
<evidence type="ECO:0000313" key="3">
    <source>
        <dbReference type="Proteomes" id="UP000010474"/>
    </source>
</evidence>
<dbReference type="HOGENOM" id="CLU_087351_0_1_3"/>
<dbReference type="PROSITE" id="PS51186">
    <property type="entry name" value="GNAT"/>
    <property type="match status" value="1"/>
</dbReference>
<accession>K9ZDE2</accession>
<dbReference type="PANTHER" id="PTHR43451:SF1">
    <property type="entry name" value="ACETYLTRANSFERASE"/>
    <property type="match status" value="1"/>
</dbReference>
<keyword evidence="3" id="KW-1185">Reference proteome</keyword>
<name>K9ZDE2_ANACC</name>
<organism evidence="2 3">
    <name type="scientific">Anabaena cylindrica (strain ATCC 27899 / PCC 7122)</name>
    <dbReference type="NCBI Taxonomy" id="272123"/>
    <lineage>
        <taxon>Bacteria</taxon>
        <taxon>Bacillati</taxon>
        <taxon>Cyanobacteriota</taxon>
        <taxon>Cyanophyceae</taxon>
        <taxon>Nostocales</taxon>
        <taxon>Nostocaceae</taxon>
        <taxon>Anabaena</taxon>
    </lineage>
</organism>
<dbReference type="PANTHER" id="PTHR43451">
    <property type="entry name" value="ACETYLTRANSFERASE (GNAT) FAMILY PROTEIN"/>
    <property type="match status" value="1"/>
</dbReference>
<dbReference type="CDD" id="cd04301">
    <property type="entry name" value="NAT_SF"/>
    <property type="match status" value="1"/>
</dbReference>
<proteinExistence type="predicted"/>
<dbReference type="SUPFAM" id="SSF55729">
    <property type="entry name" value="Acyl-CoA N-acyltransferases (Nat)"/>
    <property type="match status" value="1"/>
</dbReference>
<evidence type="ECO:0000259" key="1">
    <source>
        <dbReference type="PROSITE" id="PS51186"/>
    </source>
</evidence>
<dbReference type="Pfam" id="PF13673">
    <property type="entry name" value="Acetyltransf_10"/>
    <property type="match status" value="1"/>
</dbReference>
<dbReference type="Proteomes" id="UP000010474">
    <property type="component" value="Chromosome"/>
</dbReference>